<gene>
    <name evidence="1" type="ORF">PCON_12658</name>
</gene>
<dbReference type="SUPFAM" id="SSF81383">
    <property type="entry name" value="F-box domain"/>
    <property type="match status" value="1"/>
</dbReference>
<dbReference type="EMBL" id="HF935776">
    <property type="protein sequence ID" value="CCX13065.1"/>
    <property type="molecule type" value="Genomic_DNA"/>
</dbReference>
<reference evidence="1 2" key="1">
    <citation type="journal article" date="2013" name="PLoS Genet.">
        <title>The genome and development-dependent transcriptomes of Pyronema confluens: a window into fungal evolution.</title>
        <authorList>
            <person name="Traeger S."/>
            <person name="Altegoer F."/>
            <person name="Freitag M."/>
            <person name="Gabaldon T."/>
            <person name="Kempken F."/>
            <person name="Kumar A."/>
            <person name="Marcet-Houben M."/>
            <person name="Poggeler S."/>
            <person name="Stajich J.E."/>
            <person name="Nowrousian M."/>
        </authorList>
    </citation>
    <scope>NUCLEOTIDE SEQUENCE [LARGE SCALE GENOMIC DNA]</scope>
    <source>
        <strain evidence="2">CBS 100304</strain>
        <tissue evidence="1">Vegetative mycelium</tissue>
    </source>
</reference>
<dbReference type="Proteomes" id="UP000018144">
    <property type="component" value="Unassembled WGS sequence"/>
</dbReference>
<dbReference type="InterPro" id="IPR036047">
    <property type="entry name" value="F-box-like_dom_sf"/>
</dbReference>
<protein>
    <recommendedName>
        <fullName evidence="3">F-box domain-containing protein</fullName>
    </recommendedName>
</protein>
<evidence type="ECO:0008006" key="3">
    <source>
        <dbReference type="Google" id="ProtNLM"/>
    </source>
</evidence>
<evidence type="ECO:0000313" key="2">
    <source>
        <dbReference type="Proteomes" id="UP000018144"/>
    </source>
</evidence>
<name>U4LE74_PYROM</name>
<keyword evidence="2" id="KW-1185">Reference proteome</keyword>
<organism evidence="1 2">
    <name type="scientific">Pyronema omphalodes (strain CBS 100304)</name>
    <name type="common">Pyronema confluens</name>
    <dbReference type="NCBI Taxonomy" id="1076935"/>
    <lineage>
        <taxon>Eukaryota</taxon>
        <taxon>Fungi</taxon>
        <taxon>Dikarya</taxon>
        <taxon>Ascomycota</taxon>
        <taxon>Pezizomycotina</taxon>
        <taxon>Pezizomycetes</taxon>
        <taxon>Pezizales</taxon>
        <taxon>Pyronemataceae</taxon>
        <taxon>Pyronema</taxon>
    </lineage>
</organism>
<sequence length="273" mass="31670">METNTSSTSHNNIAPSTCHIQYLPRELILEIIKYLNSSDTISLVVSARLFNDAWNDDYISICLSLLRQEATLYTEEALGLIKSQSGSSGYSTPKQASLLLRNFSRASFMLSQFNLSVRLNRSLPSMKPIENFRFIRNLYRVWTFCTTGDESYLQSFGYLELERMVEIAQWYVGWEAERCNGKESHQWWLWLKKIVKARDNVPVSLGSRFGEGVRRPSWAYGPKWTWAFFDDYCEFWQGMQSTMCEPCRLVELESVDKKGHTSHCGECRNLLLN</sequence>
<proteinExistence type="predicted"/>
<accession>U4LE74</accession>
<dbReference type="AlphaFoldDB" id="U4LE74"/>
<evidence type="ECO:0000313" key="1">
    <source>
        <dbReference type="EMBL" id="CCX13065.1"/>
    </source>
</evidence>
<dbReference type="OrthoDB" id="10330423at2759"/>